<sequence length="25" mass="3027">MLQQKHNWILMRSISIAKELQRKCA</sequence>
<dbReference type="Proteomes" id="UP001163603">
    <property type="component" value="Chromosome 10"/>
</dbReference>
<organism evidence="1 2">
    <name type="scientific">Pistacia integerrima</name>
    <dbReference type="NCBI Taxonomy" id="434235"/>
    <lineage>
        <taxon>Eukaryota</taxon>
        <taxon>Viridiplantae</taxon>
        <taxon>Streptophyta</taxon>
        <taxon>Embryophyta</taxon>
        <taxon>Tracheophyta</taxon>
        <taxon>Spermatophyta</taxon>
        <taxon>Magnoliopsida</taxon>
        <taxon>eudicotyledons</taxon>
        <taxon>Gunneridae</taxon>
        <taxon>Pentapetalae</taxon>
        <taxon>rosids</taxon>
        <taxon>malvids</taxon>
        <taxon>Sapindales</taxon>
        <taxon>Anacardiaceae</taxon>
        <taxon>Pistacia</taxon>
    </lineage>
</organism>
<gene>
    <name evidence="1" type="ORF">Pint_07445</name>
</gene>
<dbReference type="EMBL" id="CM047745">
    <property type="protein sequence ID" value="KAJ0025284.1"/>
    <property type="molecule type" value="Genomic_DNA"/>
</dbReference>
<proteinExistence type="predicted"/>
<evidence type="ECO:0000313" key="1">
    <source>
        <dbReference type="EMBL" id="KAJ0025284.1"/>
    </source>
</evidence>
<reference evidence="2" key="1">
    <citation type="journal article" date="2023" name="G3 (Bethesda)">
        <title>Genome assembly and association tests identify interacting loci associated with vigor, precocity, and sex in interspecific pistachio rootstocks.</title>
        <authorList>
            <person name="Palmer W."/>
            <person name="Jacygrad E."/>
            <person name="Sagayaradj S."/>
            <person name="Cavanaugh K."/>
            <person name="Han R."/>
            <person name="Bertier L."/>
            <person name="Beede B."/>
            <person name="Kafkas S."/>
            <person name="Golino D."/>
            <person name="Preece J."/>
            <person name="Michelmore R."/>
        </authorList>
    </citation>
    <scope>NUCLEOTIDE SEQUENCE [LARGE SCALE GENOMIC DNA]</scope>
</reference>
<evidence type="ECO:0000313" key="2">
    <source>
        <dbReference type="Proteomes" id="UP001163603"/>
    </source>
</evidence>
<protein>
    <submittedName>
        <fullName evidence="1">Uncharacterized protein</fullName>
    </submittedName>
</protein>
<keyword evidence="2" id="KW-1185">Reference proteome</keyword>
<comment type="caution">
    <text evidence="1">The sequence shown here is derived from an EMBL/GenBank/DDBJ whole genome shotgun (WGS) entry which is preliminary data.</text>
</comment>
<accession>A0ACC0XWM6</accession>
<name>A0ACC0XWM6_9ROSI</name>